<dbReference type="EMBL" id="JAUEPN010000004">
    <property type="protein sequence ID" value="KAK3296418.1"/>
    <property type="molecule type" value="Genomic_DNA"/>
</dbReference>
<gene>
    <name evidence="2" type="ORF">B0H64DRAFT_442734</name>
</gene>
<accession>A0AAE0LSZ6</accession>
<dbReference type="PANTHER" id="PTHR39603">
    <property type="entry name" value="CYANOVIRIN-N DOMAIN-CONTAINING PROTEIN"/>
    <property type="match status" value="1"/>
</dbReference>
<sequence>MVKLALSLVALAMTGSVAAAPAPGGATPAVSGTTFSFEAWVEDIIAHPDTALTVDEALAAAEAADAVGSAGGLVKRATCGPSRWTRANGRDATACVDDLARKGNNGVMCTIPKNKLEIQMCQIRNAEVVGIKHGLAHKQGANCNAIARTVGRVFDRCWRADDTVSGSAYCVTNNNINVAIKGA</sequence>
<feature type="signal peptide" evidence="1">
    <location>
        <begin position="1"/>
        <end position="19"/>
    </location>
</feature>
<dbReference type="GeneID" id="87843613"/>
<dbReference type="Proteomes" id="UP001278766">
    <property type="component" value="Unassembled WGS sequence"/>
</dbReference>
<evidence type="ECO:0000313" key="2">
    <source>
        <dbReference type="EMBL" id="KAK3296418.1"/>
    </source>
</evidence>
<dbReference type="PANTHER" id="PTHR39603:SF1">
    <property type="entry name" value="CYANOVIRIN-N DOMAIN-CONTAINING PROTEIN"/>
    <property type="match status" value="1"/>
</dbReference>
<reference evidence="2" key="2">
    <citation type="submission" date="2023-06" db="EMBL/GenBank/DDBJ databases">
        <authorList>
            <consortium name="Lawrence Berkeley National Laboratory"/>
            <person name="Haridas S."/>
            <person name="Hensen N."/>
            <person name="Bonometti L."/>
            <person name="Westerberg I."/>
            <person name="Brannstrom I.O."/>
            <person name="Guillou S."/>
            <person name="Cros-Aarteil S."/>
            <person name="Calhoun S."/>
            <person name="Kuo A."/>
            <person name="Mondo S."/>
            <person name="Pangilinan J."/>
            <person name="Riley R."/>
            <person name="Labutti K."/>
            <person name="Andreopoulos B."/>
            <person name="Lipzen A."/>
            <person name="Chen C."/>
            <person name="Yanf M."/>
            <person name="Daum C."/>
            <person name="Ng V."/>
            <person name="Clum A."/>
            <person name="Steindorff A."/>
            <person name="Ohm R."/>
            <person name="Martin F."/>
            <person name="Silar P."/>
            <person name="Natvig D."/>
            <person name="Lalanne C."/>
            <person name="Gautier V."/>
            <person name="Ament-Velasquez S.L."/>
            <person name="Kruys A."/>
            <person name="Hutchinson M.I."/>
            <person name="Powell A.J."/>
            <person name="Barry K."/>
            <person name="Miller A.N."/>
            <person name="Grigoriev I.V."/>
            <person name="Debuchy R."/>
            <person name="Gladieux P."/>
            <person name="Thoren M.H."/>
            <person name="Johannesson H."/>
        </authorList>
    </citation>
    <scope>NUCLEOTIDE SEQUENCE</scope>
    <source>
        <strain evidence="2">CBS 168.71</strain>
    </source>
</reference>
<dbReference type="AlphaFoldDB" id="A0AAE0LSZ6"/>
<comment type="caution">
    <text evidence="2">The sequence shown here is derived from an EMBL/GenBank/DDBJ whole genome shotgun (WGS) entry which is preliminary data.</text>
</comment>
<feature type="chain" id="PRO_5041928710" evidence="1">
    <location>
        <begin position="20"/>
        <end position="183"/>
    </location>
</feature>
<organism evidence="2 3">
    <name type="scientific">Chaetomium fimeti</name>
    <dbReference type="NCBI Taxonomy" id="1854472"/>
    <lineage>
        <taxon>Eukaryota</taxon>
        <taxon>Fungi</taxon>
        <taxon>Dikarya</taxon>
        <taxon>Ascomycota</taxon>
        <taxon>Pezizomycotina</taxon>
        <taxon>Sordariomycetes</taxon>
        <taxon>Sordariomycetidae</taxon>
        <taxon>Sordariales</taxon>
        <taxon>Chaetomiaceae</taxon>
        <taxon>Chaetomium</taxon>
    </lineage>
</organism>
<name>A0AAE0LSZ6_9PEZI</name>
<evidence type="ECO:0000256" key="1">
    <source>
        <dbReference type="SAM" id="SignalP"/>
    </source>
</evidence>
<dbReference type="RefSeq" id="XP_062659932.1">
    <property type="nucleotide sequence ID" value="XM_062806665.1"/>
</dbReference>
<evidence type="ECO:0000313" key="3">
    <source>
        <dbReference type="Proteomes" id="UP001278766"/>
    </source>
</evidence>
<reference evidence="2" key="1">
    <citation type="journal article" date="2023" name="Mol. Phylogenet. Evol.">
        <title>Genome-scale phylogeny and comparative genomics of the fungal order Sordariales.</title>
        <authorList>
            <person name="Hensen N."/>
            <person name="Bonometti L."/>
            <person name="Westerberg I."/>
            <person name="Brannstrom I.O."/>
            <person name="Guillou S."/>
            <person name="Cros-Aarteil S."/>
            <person name="Calhoun S."/>
            <person name="Haridas S."/>
            <person name="Kuo A."/>
            <person name="Mondo S."/>
            <person name="Pangilinan J."/>
            <person name="Riley R."/>
            <person name="LaButti K."/>
            <person name="Andreopoulos B."/>
            <person name="Lipzen A."/>
            <person name="Chen C."/>
            <person name="Yan M."/>
            <person name="Daum C."/>
            <person name="Ng V."/>
            <person name="Clum A."/>
            <person name="Steindorff A."/>
            <person name="Ohm R.A."/>
            <person name="Martin F."/>
            <person name="Silar P."/>
            <person name="Natvig D.O."/>
            <person name="Lalanne C."/>
            <person name="Gautier V."/>
            <person name="Ament-Velasquez S.L."/>
            <person name="Kruys A."/>
            <person name="Hutchinson M.I."/>
            <person name="Powell A.J."/>
            <person name="Barry K."/>
            <person name="Miller A.N."/>
            <person name="Grigoriev I.V."/>
            <person name="Debuchy R."/>
            <person name="Gladieux P."/>
            <person name="Hiltunen Thoren M."/>
            <person name="Johannesson H."/>
        </authorList>
    </citation>
    <scope>NUCLEOTIDE SEQUENCE</scope>
    <source>
        <strain evidence="2">CBS 168.71</strain>
    </source>
</reference>
<keyword evidence="1" id="KW-0732">Signal</keyword>
<protein>
    <submittedName>
        <fullName evidence="2">Uncharacterized protein</fullName>
    </submittedName>
</protein>
<proteinExistence type="predicted"/>
<keyword evidence="3" id="KW-1185">Reference proteome</keyword>